<dbReference type="InterPro" id="IPR012902">
    <property type="entry name" value="N_methyl_site"/>
</dbReference>
<dbReference type="AlphaFoldDB" id="A0A5C1A923"/>
<name>A0A5C1A923_9BACT</name>
<keyword evidence="1" id="KW-1133">Transmembrane helix</keyword>
<evidence type="ECO:0000313" key="3">
    <source>
        <dbReference type="EMBL" id="QEL14727.1"/>
    </source>
</evidence>
<feature type="domain" description="DUF1559" evidence="2">
    <location>
        <begin position="36"/>
        <end position="344"/>
    </location>
</feature>
<dbReference type="Gene3D" id="3.30.700.10">
    <property type="entry name" value="Glycoprotein, Type 4 Pilin"/>
    <property type="match status" value="1"/>
</dbReference>
<proteinExistence type="predicted"/>
<dbReference type="InterPro" id="IPR027558">
    <property type="entry name" value="Pre_pil_HX9DG_C"/>
</dbReference>
<dbReference type="NCBIfam" id="TIGR04294">
    <property type="entry name" value="pre_pil_HX9DG"/>
    <property type="match status" value="1"/>
</dbReference>
<dbReference type="PROSITE" id="PS00409">
    <property type="entry name" value="PROKAR_NTER_METHYL"/>
    <property type="match status" value="1"/>
</dbReference>
<protein>
    <recommendedName>
        <fullName evidence="2">DUF1559 domain-containing protein</fullName>
    </recommendedName>
</protein>
<feature type="transmembrane region" description="Helical" evidence="1">
    <location>
        <begin position="12"/>
        <end position="35"/>
    </location>
</feature>
<dbReference type="EMBL" id="CP042425">
    <property type="protein sequence ID" value="QEL14727.1"/>
    <property type="molecule type" value="Genomic_DNA"/>
</dbReference>
<dbReference type="KEGG" id="lrs:PX52LOC_01621"/>
<organism evidence="3 4">
    <name type="scientific">Limnoglobus roseus</name>
    <dbReference type="NCBI Taxonomy" id="2598579"/>
    <lineage>
        <taxon>Bacteria</taxon>
        <taxon>Pseudomonadati</taxon>
        <taxon>Planctomycetota</taxon>
        <taxon>Planctomycetia</taxon>
        <taxon>Gemmatales</taxon>
        <taxon>Gemmataceae</taxon>
        <taxon>Limnoglobus</taxon>
    </lineage>
</organism>
<keyword evidence="4" id="KW-1185">Reference proteome</keyword>
<dbReference type="Pfam" id="PF07963">
    <property type="entry name" value="N_methyl"/>
    <property type="match status" value="1"/>
</dbReference>
<dbReference type="Proteomes" id="UP000324974">
    <property type="component" value="Chromosome"/>
</dbReference>
<keyword evidence="1" id="KW-0812">Transmembrane</keyword>
<evidence type="ECO:0000259" key="2">
    <source>
        <dbReference type="Pfam" id="PF07596"/>
    </source>
</evidence>
<dbReference type="RefSeq" id="WP_149109602.1">
    <property type="nucleotide sequence ID" value="NZ_CP042425.1"/>
</dbReference>
<gene>
    <name evidence="3" type="ORF">PX52LOC_01621</name>
</gene>
<reference evidence="4" key="1">
    <citation type="submission" date="2019-08" db="EMBL/GenBank/DDBJ databases">
        <title>Limnoglobus roseus gen. nov., sp. nov., a novel freshwater planctomycete with a giant genome from the family Gemmataceae.</title>
        <authorList>
            <person name="Kulichevskaya I.S."/>
            <person name="Naumoff D.G."/>
            <person name="Miroshnikov K."/>
            <person name="Ivanova A."/>
            <person name="Philippov D.A."/>
            <person name="Hakobyan A."/>
            <person name="Rijpstra I.C."/>
            <person name="Sinninghe Damste J.S."/>
            <person name="Liesack W."/>
            <person name="Dedysh S.N."/>
        </authorList>
    </citation>
    <scope>NUCLEOTIDE SEQUENCE [LARGE SCALE GENOMIC DNA]</scope>
    <source>
        <strain evidence="4">PX52</strain>
    </source>
</reference>
<dbReference type="Pfam" id="PF07596">
    <property type="entry name" value="SBP_bac_10"/>
    <property type="match status" value="1"/>
</dbReference>
<dbReference type="SUPFAM" id="SSF54523">
    <property type="entry name" value="Pili subunits"/>
    <property type="match status" value="1"/>
</dbReference>
<dbReference type="InterPro" id="IPR045584">
    <property type="entry name" value="Pilin-like"/>
</dbReference>
<sequence length="363" mass="38394">MLLSLSRSRRGFTLIELLVVIAIIAILIGLLLPAVQKVREAAARAKCTNNLKQQGIAMHSYHDVRGKFPANQQQIGVNVWEGVSASYWILPYIEQGPLFQQFVIPATAPPQGRNSGDTPPAGVTWSGNAANWSTAYNLMNTPINTFICPSSTLAPQRGTNPGGWDGPGSNYGWSFGSSVQGMWNDAANGMISQRIERNMASVTDGLSNTLLASELLSGSNAPQAGPGKYPFDVFYAGDGPITSVANKEFATQAELDAIGSAAKNSPQGVKSNNGTMPLWYSIGQSGLTTAAPPNWSWPTAGGNCCPGGAHDWSWGVVPARSLHTGGVNALLGDGSVRFVRSTVDLVTWQRLGHARDGGVVSLE</sequence>
<accession>A0A5C1A923</accession>
<evidence type="ECO:0000256" key="1">
    <source>
        <dbReference type="SAM" id="Phobius"/>
    </source>
</evidence>
<dbReference type="PANTHER" id="PTHR30093">
    <property type="entry name" value="GENERAL SECRETION PATHWAY PROTEIN G"/>
    <property type="match status" value="1"/>
</dbReference>
<dbReference type="NCBIfam" id="TIGR02532">
    <property type="entry name" value="IV_pilin_GFxxxE"/>
    <property type="match status" value="1"/>
</dbReference>
<dbReference type="OrthoDB" id="209901at2"/>
<dbReference type="PANTHER" id="PTHR30093:SF2">
    <property type="entry name" value="TYPE II SECRETION SYSTEM PROTEIN H"/>
    <property type="match status" value="1"/>
</dbReference>
<evidence type="ECO:0000313" key="4">
    <source>
        <dbReference type="Proteomes" id="UP000324974"/>
    </source>
</evidence>
<keyword evidence="1" id="KW-0472">Membrane</keyword>
<dbReference type="InterPro" id="IPR011453">
    <property type="entry name" value="DUF1559"/>
</dbReference>